<evidence type="ECO:0000313" key="2">
    <source>
        <dbReference type="EMBL" id="HCW93992.1"/>
    </source>
</evidence>
<dbReference type="SUPFAM" id="SSF53098">
    <property type="entry name" value="Ribonuclease H-like"/>
    <property type="match status" value="1"/>
</dbReference>
<dbReference type="Proteomes" id="UP000262325">
    <property type="component" value="Unassembled WGS sequence"/>
</dbReference>
<dbReference type="InterPro" id="IPR050900">
    <property type="entry name" value="Transposase_IS3/IS150/IS904"/>
</dbReference>
<dbReference type="GO" id="GO:0003676">
    <property type="term" value="F:nucleic acid binding"/>
    <property type="evidence" value="ECO:0007669"/>
    <property type="project" value="InterPro"/>
</dbReference>
<dbReference type="InterPro" id="IPR025948">
    <property type="entry name" value="HTH-like_dom"/>
</dbReference>
<dbReference type="NCBIfam" id="NF033516">
    <property type="entry name" value="transpos_IS3"/>
    <property type="match status" value="1"/>
</dbReference>
<evidence type="ECO:0000313" key="3">
    <source>
        <dbReference type="Proteomes" id="UP000262325"/>
    </source>
</evidence>
<comment type="caution">
    <text evidence="2">The sequence shown here is derived from an EMBL/GenBank/DDBJ whole genome shotgun (WGS) entry which is preliminary data.</text>
</comment>
<name>A0A3D5QFR1_FLESI</name>
<organism evidence="2 3">
    <name type="scientific">Flexistipes sinusarabici</name>
    <dbReference type="NCBI Taxonomy" id="2352"/>
    <lineage>
        <taxon>Bacteria</taxon>
        <taxon>Pseudomonadati</taxon>
        <taxon>Deferribacterota</taxon>
        <taxon>Deferribacteres</taxon>
        <taxon>Deferribacterales</taxon>
        <taxon>Flexistipitaceae</taxon>
        <taxon>Flexistipes</taxon>
    </lineage>
</organism>
<dbReference type="Pfam" id="PF13333">
    <property type="entry name" value="rve_2"/>
    <property type="match status" value="1"/>
</dbReference>
<dbReference type="EMBL" id="DPPF01000211">
    <property type="protein sequence ID" value="HCW93992.1"/>
    <property type="molecule type" value="Genomic_DNA"/>
</dbReference>
<evidence type="ECO:0000259" key="1">
    <source>
        <dbReference type="PROSITE" id="PS50994"/>
    </source>
</evidence>
<dbReference type="GO" id="GO:0015074">
    <property type="term" value="P:DNA integration"/>
    <property type="evidence" value="ECO:0007669"/>
    <property type="project" value="InterPro"/>
</dbReference>
<protein>
    <submittedName>
        <fullName evidence="2">IS3 family transposase</fullName>
    </submittedName>
</protein>
<dbReference type="InterPro" id="IPR001584">
    <property type="entry name" value="Integrase_cat-core"/>
</dbReference>
<proteinExistence type="predicted"/>
<dbReference type="InterPro" id="IPR036397">
    <property type="entry name" value="RNaseH_sf"/>
</dbReference>
<sequence length="251" mass="29415">MEEYKKMIKTIFQESNETYGVDRICGELRKRGKTASYHRVKGFMDDMGLHSIHKRRRQKSLTDSRKARGDEYVNLVKDLEITEPFQAVSSDISYIRTMEGFEYLCTVKDIASGIVLAETMAEHMSSELVLVTIKKALNRWHLPAGTIFHSDRGSQYTSKKVMEYLSENQIRQSFSRVGKPGDNAWSESFFANLKKEAVHWRHFKTREEAQQAIFAYIEGFYNTRRIQKRLDYLSPIQWLRRWKNGHLSKVA</sequence>
<gene>
    <name evidence="2" type="ORF">DHM44_09970</name>
</gene>
<dbReference type="PANTHER" id="PTHR46889">
    <property type="entry name" value="TRANSPOSASE INSF FOR INSERTION SEQUENCE IS3B-RELATED"/>
    <property type="match status" value="1"/>
</dbReference>
<dbReference type="InterPro" id="IPR012337">
    <property type="entry name" value="RNaseH-like_sf"/>
</dbReference>
<dbReference type="PROSITE" id="PS50994">
    <property type="entry name" value="INTEGRASE"/>
    <property type="match status" value="1"/>
</dbReference>
<dbReference type="Pfam" id="PF00665">
    <property type="entry name" value="rve"/>
    <property type="match status" value="1"/>
</dbReference>
<dbReference type="InterPro" id="IPR048020">
    <property type="entry name" value="Transpos_IS3"/>
</dbReference>
<reference evidence="2 3" key="1">
    <citation type="journal article" date="2018" name="Nat. Biotechnol.">
        <title>A standardized bacterial taxonomy based on genome phylogeny substantially revises the tree of life.</title>
        <authorList>
            <person name="Parks D.H."/>
            <person name="Chuvochina M."/>
            <person name="Waite D.W."/>
            <person name="Rinke C."/>
            <person name="Skarshewski A."/>
            <person name="Chaumeil P.A."/>
            <person name="Hugenholtz P."/>
        </authorList>
    </citation>
    <scope>NUCLEOTIDE SEQUENCE [LARGE SCALE GENOMIC DNA]</scope>
    <source>
        <strain evidence="2">UBA8672</strain>
    </source>
</reference>
<accession>A0A3D5QFR1</accession>
<dbReference type="AlphaFoldDB" id="A0A3D5QFR1"/>
<feature type="domain" description="Integrase catalytic" evidence="1">
    <location>
        <begin position="80"/>
        <end position="243"/>
    </location>
</feature>
<dbReference type="Gene3D" id="3.30.420.10">
    <property type="entry name" value="Ribonuclease H-like superfamily/Ribonuclease H"/>
    <property type="match status" value="1"/>
</dbReference>
<dbReference type="Pfam" id="PF13276">
    <property type="entry name" value="HTH_21"/>
    <property type="match status" value="1"/>
</dbReference>